<protein>
    <submittedName>
        <fullName evidence="1">Uncharacterized protein</fullName>
    </submittedName>
</protein>
<keyword evidence="2" id="KW-1185">Reference proteome</keyword>
<organism evidence="1 2">
    <name type="scientific">Azospirillum melinis</name>
    <dbReference type="NCBI Taxonomy" id="328839"/>
    <lineage>
        <taxon>Bacteria</taxon>
        <taxon>Pseudomonadati</taxon>
        <taxon>Pseudomonadota</taxon>
        <taxon>Alphaproteobacteria</taxon>
        <taxon>Rhodospirillales</taxon>
        <taxon>Azospirillaceae</taxon>
        <taxon>Azospirillum</taxon>
    </lineage>
</organism>
<reference evidence="1 2" key="1">
    <citation type="submission" date="2019-10" db="EMBL/GenBank/DDBJ databases">
        <title>Genome sequence of Azospirillum melinis.</title>
        <authorList>
            <person name="Ambrosini A."/>
            <person name="Sant'Anna F.H."/>
            <person name="Cassan F.D."/>
            <person name="Souza E.M."/>
            <person name="Passaglia L.M.P."/>
        </authorList>
    </citation>
    <scope>NUCLEOTIDE SEQUENCE [LARGE SCALE GENOMIC DNA]</scope>
    <source>
        <strain evidence="1 2">TMCY0552</strain>
    </source>
</reference>
<accession>A0ABX2KV55</accession>
<dbReference type="RefSeq" id="WP_174475255.1">
    <property type="nucleotide sequence ID" value="NZ_JAGINN010000033.1"/>
</dbReference>
<evidence type="ECO:0000313" key="1">
    <source>
        <dbReference type="EMBL" id="NUB04432.1"/>
    </source>
</evidence>
<name>A0ABX2KV55_9PROT</name>
<gene>
    <name evidence="1" type="ORF">GBZ48_35135</name>
</gene>
<evidence type="ECO:0000313" key="2">
    <source>
        <dbReference type="Proteomes" id="UP000605086"/>
    </source>
</evidence>
<comment type="caution">
    <text evidence="1">The sequence shown here is derived from an EMBL/GenBank/DDBJ whole genome shotgun (WGS) entry which is preliminary data.</text>
</comment>
<dbReference type="Proteomes" id="UP000605086">
    <property type="component" value="Unassembled WGS sequence"/>
</dbReference>
<sequence>MDLMRLPASPDQTTRRLVLLFQSVSAELADRLAGAAAAREVLPLTVAYQPPADEYAAGGWTVTAFLSDGTKLPVRWMTRPAFSDADTSLPLPLHTTQRRGVAHEPEVMERLVSDVSGHARLRLVAAHLDPAKRSMFRTGETRSGFVLVECEGTPWAPWRRPGKAEMPRGTHPVYHDGHFLGRAAVEGGAARVAAAQPFAPRADHGWRLIETPIGKLWVVRPPDDIAHRIREVRRDLVPFHDRLDELAKLDLSEEPARTEGLIEEIEQLAARVDALRAAARLPPRRGKAGKPS</sequence>
<dbReference type="EMBL" id="WHOS01000112">
    <property type="protein sequence ID" value="NUB04432.1"/>
    <property type="molecule type" value="Genomic_DNA"/>
</dbReference>
<proteinExistence type="predicted"/>